<gene>
    <name evidence="6" type="ORF">NZK81_11790</name>
</gene>
<dbReference type="Pfam" id="PF00890">
    <property type="entry name" value="FAD_binding_2"/>
    <property type="match status" value="1"/>
</dbReference>
<organism evidence="6 7">
    <name type="scientific">Novosphingobium mangrovi</name>
    <name type="common">ex Huang et al. 2023</name>
    <dbReference type="NCBI Taxonomy" id="2976432"/>
    <lineage>
        <taxon>Bacteria</taxon>
        <taxon>Pseudomonadati</taxon>
        <taxon>Pseudomonadota</taxon>
        <taxon>Alphaproteobacteria</taxon>
        <taxon>Sphingomonadales</taxon>
        <taxon>Sphingomonadaceae</taxon>
        <taxon>Novosphingobium</taxon>
    </lineage>
</organism>
<evidence type="ECO:0000256" key="1">
    <source>
        <dbReference type="ARBA" id="ARBA00001974"/>
    </source>
</evidence>
<dbReference type="Gene3D" id="3.90.700.10">
    <property type="entry name" value="Succinate dehydrogenase/fumarate reductase flavoprotein, catalytic domain"/>
    <property type="match status" value="1"/>
</dbReference>
<dbReference type="SUPFAM" id="SSF56425">
    <property type="entry name" value="Succinate dehydrogenase/fumarate reductase flavoprotein, catalytic domain"/>
    <property type="match status" value="1"/>
</dbReference>
<dbReference type="PANTHER" id="PTHR43400">
    <property type="entry name" value="FUMARATE REDUCTASE"/>
    <property type="match status" value="1"/>
</dbReference>
<sequence>MNDTKIIENLPAEWDMEADVVAVGSGGGGLAAAITAVDHGASAMVLERTDQVGGVTAYSLGEVWVPGNHLEKALGIEDSIESGLRYVKRLGLGYANDVTILNQAVHGPAVMAYFERAISLKMTVIRDCPDYYYGYSNDSLAEGRLLEVEPFAAEALGEWQARTRVSPHVMYGLTHEDIFRNGGSANIRNWDFSVLAERLRKDERCLGSGLVCYFVKGALDRGIPMHTGVEVTGLIGDGQRVVGVRARKDGQEIFVRANRGVVVAVSSYERSPVFTKTLGQQLDVQSVIMPEVDGAHLRLAGKFGARVARVPDVTMLGFKIPGEELQDGVPLWRNAMAFAGLPHSIVVNSTGARFANEAFYRSLYFAVDDIDGATQTHPNFPCWLVLDSQAREKYPLASIMPGDALPEEVGVTADSLSELAARTGIDAQGLEETVRRFNGYCEAVEDPEFGRGSMIWGAYMSGDRFHEPNPNLGPLLKAPFYAVPLHRLASSGIASAGIVVDEHCRAVGWDGDVIDGLYLAGNSVARLDSGAVMQSGMSNARGITHGYLAGRHAAGAPSDLLEKAIAAGALD</sequence>
<evidence type="ECO:0000313" key="7">
    <source>
        <dbReference type="Proteomes" id="UP001165583"/>
    </source>
</evidence>
<dbReference type="Proteomes" id="UP001165583">
    <property type="component" value="Unassembled WGS sequence"/>
</dbReference>
<dbReference type="RefSeq" id="WP_260046283.1">
    <property type="nucleotide sequence ID" value="NZ_JANZXA010000007.1"/>
</dbReference>
<feature type="domain" description="FAD-dependent oxidoreductase 2 FAD-binding" evidence="5">
    <location>
        <begin position="19"/>
        <end position="524"/>
    </location>
</feature>
<comment type="caution">
    <text evidence="6">The sequence shown here is derived from an EMBL/GenBank/DDBJ whole genome shotgun (WGS) entry which is preliminary data.</text>
</comment>
<evidence type="ECO:0000259" key="5">
    <source>
        <dbReference type="Pfam" id="PF00890"/>
    </source>
</evidence>
<keyword evidence="7" id="KW-1185">Reference proteome</keyword>
<evidence type="ECO:0000313" key="6">
    <source>
        <dbReference type="EMBL" id="MCT2400236.1"/>
    </source>
</evidence>
<accession>A0ABT2I602</accession>
<keyword evidence="3" id="KW-0274">FAD</keyword>
<dbReference type="Gene3D" id="3.50.50.60">
    <property type="entry name" value="FAD/NAD(P)-binding domain"/>
    <property type="match status" value="2"/>
</dbReference>
<dbReference type="InterPro" id="IPR027477">
    <property type="entry name" value="Succ_DH/fumarate_Rdtase_cat_sf"/>
</dbReference>
<dbReference type="SUPFAM" id="SSF51905">
    <property type="entry name" value="FAD/NAD(P)-binding domain"/>
    <property type="match status" value="1"/>
</dbReference>
<comment type="cofactor">
    <cofactor evidence="1">
        <name>FAD</name>
        <dbReference type="ChEBI" id="CHEBI:57692"/>
    </cofactor>
</comment>
<dbReference type="PANTHER" id="PTHR43400:SF10">
    <property type="entry name" value="3-OXOSTEROID 1-DEHYDROGENASE"/>
    <property type="match status" value="1"/>
</dbReference>
<evidence type="ECO:0000256" key="4">
    <source>
        <dbReference type="ARBA" id="ARBA00023002"/>
    </source>
</evidence>
<name>A0ABT2I602_9SPHN</name>
<dbReference type="EMBL" id="JANZXA010000007">
    <property type="protein sequence ID" value="MCT2400236.1"/>
    <property type="molecule type" value="Genomic_DNA"/>
</dbReference>
<protein>
    <submittedName>
        <fullName evidence="6">FAD-binding protein</fullName>
    </submittedName>
</protein>
<dbReference type="InterPro" id="IPR050315">
    <property type="entry name" value="FAD-oxidoreductase_2"/>
</dbReference>
<dbReference type="InterPro" id="IPR036188">
    <property type="entry name" value="FAD/NAD-bd_sf"/>
</dbReference>
<evidence type="ECO:0000256" key="3">
    <source>
        <dbReference type="ARBA" id="ARBA00022827"/>
    </source>
</evidence>
<keyword evidence="2" id="KW-0285">Flavoprotein</keyword>
<proteinExistence type="predicted"/>
<evidence type="ECO:0000256" key="2">
    <source>
        <dbReference type="ARBA" id="ARBA00022630"/>
    </source>
</evidence>
<dbReference type="InterPro" id="IPR003953">
    <property type="entry name" value="FAD-dep_OxRdtase_2_FAD-bd"/>
</dbReference>
<keyword evidence="4" id="KW-0560">Oxidoreductase</keyword>
<reference evidence="6" key="1">
    <citation type="submission" date="2022-09" db="EMBL/GenBank/DDBJ databases">
        <title>Novosphingobium sp. Nov., a polycyclic aromatic hydrocarbon-degrading bacterium isolated form mangrove sediments in HongKong.</title>
        <authorList>
            <person name="Hu Z."/>
        </authorList>
    </citation>
    <scope>NUCLEOTIDE SEQUENCE</scope>
    <source>
        <strain evidence="6">HK4-1</strain>
    </source>
</reference>